<dbReference type="SUPFAM" id="SSF53098">
    <property type="entry name" value="Ribonuclease H-like"/>
    <property type="match status" value="1"/>
</dbReference>
<gene>
    <name evidence="2" type="ORF">DAETH_37200</name>
</gene>
<name>A0ABN6RPQ6_9DEIO</name>
<geneLocation type="plasmid" evidence="2 3">
    <name>pDAETH-1</name>
</geneLocation>
<evidence type="ECO:0000313" key="3">
    <source>
        <dbReference type="Proteomes" id="UP001064971"/>
    </source>
</evidence>
<proteinExistence type="predicted"/>
<dbReference type="Pfam" id="PF13546">
    <property type="entry name" value="DDE_5"/>
    <property type="match status" value="1"/>
</dbReference>
<keyword evidence="2" id="KW-0614">Plasmid</keyword>
<evidence type="ECO:0000313" key="2">
    <source>
        <dbReference type="EMBL" id="BDP43751.1"/>
    </source>
</evidence>
<sequence>MSKSQILGERVRILTDQLLAIPTTVYQQRSLRAALHLFLDTATKTALHRAVTVSKSALSRFLNEYDWDTAACWRLLNRAQWDALLLAARRQRRARLRLSIDLTSLEKMGQQLPFVRVYNEVYGIHLVVLFAEYRAFKFPIAYRVYRGKGTATPVSLALELLEEVPDDIRRRFQVCVLADSGFEAAVFLDRVRALSFEFVVGVRATRRTLHPGAVTVADCEHGAWLELHNWPHDTLTLARIERGDRTFFSVASEDLLRSS</sequence>
<dbReference type="InterPro" id="IPR038721">
    <property type="entry name" value="IS701-like_DDE_dom"/>
</dbReference>
<feature type="domain" description="Transposase IS701-like DDE" evidence="1">
    <location>
        <begin position="43"/>
        <end position="216"/>
    </location>
</feature>
<accession>A0ABN6RPQ6</accession>
<evidence type="ECO:0000259" key="1">
    <source>
        <dbReference type="Pfam" id="PF13546"/>
    </source>
</evidence>
<dbReference type="EMBL" id="AP026561">
    <property type="protein sequence ID" value="BDP43751.1"/>
    <property type="molecule type" value="Genomic_DNA"/>
</dbReference>
<keyword evidence="3" id="KW-1185">Reference proteome</keyword>
<organism evidence="2 3">
    <name type="scientific">Deinococcus aetherius</name>
    <dbReference type="NCBI Taxonomy" id="200252"/>
    <lineage>
        <taxon>Bacteria</taxon>
        <taxon>Thermotogati</taxon>
        <taxon>Deinococcota</taxon>
        <taxon>Deinococci</taxon>
        <taxon>Deinococcales</taxon>
        <taxon>Deinococcaceae</taxon>
        <taxon>Deinococcus</taxon>
    </lineage>
</organism>
<dbReference type="InterPro" id="IPR012337">
    <property type="entry name" value="RNaseH-like_sf"/>
</dbReference>
<protein>
    <recommendedName>
        <fullName evidence="1">Transposase IS701-like DDE domain-containing protein</fullName>
    </recommendedName>
</protein>
<dbReference type="Proteomes" id="UP001064971">
    <property type="component" value="Plasmid pDAETH-1"/>
</dbReference>
<reference evidence="2" key="1">
    <citation type="submission" date="2022-07" db="EMBL/GenBank/DDBJ databases">
        <title>Complete Genome Sequence of the Radioresistant Bacterium Deinococcus aetherius ST0316, Isolated from the Air Dust collected in Lower Stratosphere above Japan.</title>
        <authorList>
            <person name="Satoh K."/>
            <person name="Hagiwara K."/>
            <person name="Katsumata K."/>
            <person name="Kubo A."/>
            <person name="Yokobori S."/>
            <person name="Yamagishi A."/>
            <person name="Oono Y."/>
            <person name="Narumi I."/>
        </authorList>
    </citation>
    <scope>NUCLEOTIDE SEQUENCE</scope>
    <source>
        <strain evidence="2">ST0316</strain>
        <plasmid evidence="2">pDAETH-1</plasmid>
    </source>
</reference>